<feature type="transmembrane region" description="Helical" evidence="7">
    <location>
        <begin position="337"/>
        <end position="355"/>
    </location>
</feature>
<dbReference type="Gene3D" id="1.20.1250.20">
    <property type="entry name" value="MFS general substrate transporter like domains"/>
    <property type="match status" value="1"/>
</dbReference>
<protein>
    <submittedName>
        <fullName evidence="9">MFS transporter</fullName>
    </submittedName>
</protein>
<feature type="transmembrane region" description="Helical" evidence="7">
    <location>
        <begin position="201"/>
        <end position="220"/>
    </location>
</feature>
<feature type="transmembrane region" description="Helical" evidence="7">
    <location>
        <begin position="12"/>
        <end position="28"/>
    </location>
</feature>
<accession>A0A2S0PAZ1</accession>
<keyword evidence="6 7" id="KW-0472">Membrane</keyword>
<organism evidence="9 10">
    <name type="scientific">Microvirgula aerodenitrificans</name>
    <dbReference type="NCBI Taxonomy" id="57480"/>
    <lineage>
        <taxon>Bacteria</taxon>
        <taxon>Pseudomonadati</taxon>
        <taxon>Pseudomonadota</taxon>
        <taxon>Betaproteobacteria</taxon>
        <taxon>Neisseriales</taxon>
        <taxon>Aquaspirillaceae</taxon>
        <taxon>Microvirgula</taxon>
    </lineage>
</organism>
<dbReference type="InterPro" id="IPR011701">
    <property type="entry name" value="MFS"/>
</dbReference>
<name>A0A2S0PAZ1_9NEIS</name>
<evidence type="ECO:0000259" key="8">
    <source>
        <dbReference type="PROSITE" id="PS50850"/>
    </source>
</evidence>
<proteinExistence type="predicted"/>
<dbReference type="FunFam" id="1.20.1720.10:FF:000004">
    <property type="entry name" value="EmrB/QacA family drug resistance transporter"/>
    <property type="match status" value="1"/>
</dbReference>
<dbReference type="PANTHER" id="PTHR23501:SF197">
    <property type="entry name" value="COMD"/>
    <property type="match status" value="1"/>
</dbReference>
<dbReference type="STRING" id="1122240.GCA_000620105_00275"/>
<feature type="transmembrane region" description="Helical" evidence="7">
    <location>
        <begin position="142"/>
        <end position="161"/>
    </location>
</feature>
<dbReference type="Proteomes" id="UP000244173">
    <property type="component" value="Chromosome"/>
</dbReference>
<dbReference type="InterPro" id="IPR020846">
    <property type="entry name" value="MFS_dom"/>
</dbReference>
<keyword evidence="3" id="KW-1003">Cell membrane</keyword>
<dbReference type="PROSITE" id="PS50850">
    <property type="entry name" value="MFS"/>
    <property type="match status" value="1"/>
</dbReference>
<feature type="transmembrane region" description="Helical" evidence="7">
    <location>
        <begin position="167"/>
        <end position="189"/>
    </location>
</feature>
<reference evidence="9 10" key="1">
    <citation type="submission" date="2018-04" db="EMBL/GenBank/DDBJ databases">
        <title>Denitrifier Microvirgula.</title>
        <authorList>
            <person name="Anderson E."/>
            <person name="Jang J."/>
            <person name="Ishii S."/>
        </authorList>
    </citation>
    <scope>NUCLEOTIDE SEQUENCE [LARGE SCALE GENOMIC DNA]</scope>
    <source>
        <strain evidence="9 10">BE2.4</strain>
    </source>
</reference>
<dbReference type="AlphaFoldDB" id="A0A2S0PAZ1"/>
<dbReference type="OrthoDB" id="9807274at2"/>
<dbReference type="SUPFAM" id="SSF103473">
    <property type="entry name" value="MFS general substrate transporter"/>
    <property type="match status" value="1"/>
</dbReference>
<comment type="subcellular location">
    <subcellularLocation>
        <location evidence="1">Cell membrane</location>
        <topology evidence="1">Multi-pass membrane protein</topology>
    </subcellularLocation>
</comment>
<dbReference type="Gene3D" id="1.20.1720.10">
    <property type="entry name" value="Multidrug resistance protein D"/>
    <property type="match status" value="1"/>
</dbReference>
<gene>
    <name evidence="9" type="ORF">DAI18_11220</name>
</gene>
<dbReference type="EMBL" id="CP028519">
    <property type="protein sequence ID" value="AVY94549.1"/>
    <property type="molecule type" value="Genomic_DNA"/>
</dbReference>
<evidence type="ECO:0000256" key="2">
    <source>
        <dbReference type="ARBA" id="ARBA00022448"/>
    </source>
</evidence>
<evidence type="ECO:0000256" key="5">
    <source>
        <dbReference type="ARBA" id="ARBA00022989"/>
    </source>
</evidence>
<feature type="transmembrane region" description="Helical" evidence="7">
    <location>
        <begin position="482"/>
        <end position="505"/>
    </location>
</feature>
<evidence type="ECO:0000256" key="4">
    <source>
        <dbReference type="ARBA" id="ARBA00022692"/>
    </source>
</evidence>
<dbReference type="InterPro" id="IPR036259">
    <property type="entry name" value="MFS_trans_sf"/>
</dbReference>
<feature type="transmembrane region" description="Helical" evidence="7">
    <location>
        <begin position="270"/>
        <end position="293"/>
    </location>
</feature>
<keyword evidence="10" id="KW-1185">Reference proteome</keyword>
<evidence type="ECO:0000313" key="9">
    <source>
        <dbReference type="EMBL" id="AVY94549.1"/>
    </source>
</evidence>
<dbReference type="CDD" id="cd17502">
    <property type="entry name" value="MFS_Azr1_MDR_like"/>
    <property type="match status" value="1"/>
</dbReference>
<dbReference type="Pfam" id="PF07690">
    <property type="entry name" value="MFS_1"/>
    <property type="match status" value="1"/>
</dbReference>
<keyword evidence="4 7" id="KW-0812">Transmembrane</keyword>
<dbReference type="RefSeq" id="WP_107889451.1">
    <property type="nucleotide sequence ID" value="NZ_CP028519.1"/>
</dbReference>
<evidence type="ECO:0000313" key="10">
    <source>
        <dbReference type="Proteomes" id="UP000244173"/>
    </source>
</evidence>
<feature type="transmembrane region" description="Helical" evidence="7">
    <location>
        <begin position="232"/>
        <end position="249"/>
    </location>
</feature>
<feature type="transmembrane region" description="Helical" evidence="7">
    <location>
        <begin position="305"/>
        <end position="325"/>
    </location>
</feature>
<evidence type="ECO:0000256" key="3">
    <source>
        <dbReference type="ARBA" id="ARBA00022475"/>
    </source>
</evidence>
<dbReference type="KEGG" id="maer:DAI18_11220"/>
<feature type="transmembrane region" description="Helical" evidence="7">
    <location>
        <begin position="80"/>
        <end position="106"/>
    </location>
</feature>
<feature type="transmembrane region" description="Helical" evidence="7">
    <location>
        <begin position="48"/>
        <end position="68"/>
    </location>
</feature>
<evidence type="ECO:0000256" key="7">
    <source>
        <dbReference type="SAM" id="Phobius"/>
    </source>
</evidence>
<dbReference type="PANTHER" id="PTHR23501">
    <property type="entry name" value="MAJOR FACILITATOR SUPERFAMILY"/>
    <property type="match status" value="1"/>
</dbReference>
<feature type="domain" description="Major facilitator superfamily (MFS) profile" evidence="8">
    <location>
        <begin position="15"/>
        <end position="453"/>
    </location>
</feature>
<dbReference type="GO" id="GO:0005886">
    <property type="term" value="C:plasma membrane"/>
    <property type="evidence" value="ECO:0007669"/>
    <property type="project" value="UniProtKB-SubCell"/>
</dbReference>
<keyword evidence="5 7" id="KW-1133">Transmembrane helix</keyword>
<feature type="transmembrane region" description="Helical" evidence="7">
    <location>
        <begin position="112"/>
        <end position="130"/>
    </location>
</feature>
<evidence type="ECO:0000256" key="1">
    <source>
        <dbReference type="ARBA" id="ARBA00004651"/>
    </source>
</evidence>
<keyword evidence="2" id="KW-0813">Transport</keyword>
<sequence>MSASPVRSRSQSVAAMLGICLVMLLIALDQTVVGTALPRVVAELQGFALYQWVASAYLLTTAVMIPIAGRLGDLHGRKGLVLAAIVLFTLASALCGMADSMLQLVLARGLQGIGGGMLAGTAFACVSDLFPEPLERVRWQAMLSASFGIATAMGPVLGGWLTEHLGWRSVFYVNLPVALLALPVVWIFLPHIVHRRADDAGIDWGGALLLTLSMCGLLLASEQGATLGFGNPLYWAIVVAAIVLCTIFVRHQRRSRAPVIPAHLFSTPAVRQLCVISALTGLAMFVLVFYAPLLLQGGFGFSPKMAGLLVTPLLVCVTIGSIINGRLMPRLAHPEKLISWGLLGLMAGCALLVTLEHDSPVAWLALVFGLCGLSLGFQLPNLTLQVQSAVTRQDTGIASALIQTNRTLGSMFGASLAGMLVNVRYGHEIGAALAGSGVTDARVTQLFDSPQLLVRAQDLQTLSALSHAGGFDAATLVEQARLGLVSGIHLAFAGCVLIAGISFAISRRLPPFADRRTDSPA</sequence>
<evidence type="ECO:0000256" key="6">
    <source>
        <dbReference type="ARBA" id="ARBA00023136"/>
    </source>
</evidence>
<feature type="transmembrane region" description="Helical" evidence="7">
    <location>
        <begin position="361"/>
        <end position="379"/>
    </location>
</feature>
<dbReference type="GO" id="GO:0022857">
    <property type="term" value="F:transmembrane transporter activity"/>
    <property type="evidence" value="ECO:0007669"/>
    <property type="project" value="InterPro"/>
</dbReference>